<organism evidence="1 2">
    <name type="scientific">Spirosoma endophyticum</name>
    <dbReference type="NCBI Taxonomy" id="662367"/>
    <lineage>
        <taxon>Bacteria</taxon>
        <taxon>Pseudomonadati</taxon>
        <taxon>Bacteroidota</taxon>
        <taxon>Cytophagia</taxon>
        <taxon>Cytophagales</taxon>
        <taxon>Cytophagaceae</taxon>
        <taxon>Spirosoma</taxon>
    </lineage>
</organism>
<dbReference type="Proteomes" id="UP000198598">
    <property type="component" value="Unassembled WGS sequence"/>
</dbReference>
<name>A0A1I2CND0_9BACT</name>
<reference evidence="1 2" key="1">
    <citation type="submission" date="2016-10" db="EMBL/GenBank/DDBJ databases">
        <authorList>
            <person name="de Groot N.N."/>
        </authorList>
    </citation>
    <scope>NUCLEOTIDE SEQUENCE [LARGE SCALE GENOMIC DNA]</scope>
    <source>
        <strain evidence="1 2">DSM 26130</strain>
    </source>
</reference>
<evidence type="ECO:0000313" key="2">
    <source>
        <dbReference type="Proteomes" id="UP000198598"/>
    </source>
</evidence>
<gene>
    <name evidence="1" type="ORF">SAMN05216167_1181</name>
</gene>
<dbReference type="AlphaFoldDB" id="A0A1I2CND0"/>
<dbReference type="EMBL" id="FOLQ01000018">
    <property type="protein sequence ID" value="SFE69806.1"/>
    <property type="molecule type" value="Genomic_DNA"/>
</dbReference>
<feature type="non-terminal residue" evidence="1">
    <location>
        <position position="38"/>
    </location>
</feature>
<proteinExistence type="predicted"/>
<accession>A0A1I2CND0</accession>
<evidence type="ECO:0000313" key="1">
    <source>
        <dbReference type="EMBL" id="SFE69806.1"/>
    </source>
</evidence>
<evidence type="ECO:0008006" key="3">
    <source>
        <dbReference type="Google" id="ProtNLM"/>
    </source>
</evidence>
<sequence length="38" mass="4345">MDIRHFIGIDVSKNTLDWAVYANKGIIWQIQSENSPLA</sequence>
<keyword evidence="2" id="KW-1185">Reference proteome</keyword>
<protein>
    <recommendedName>
        <fullName evidence="3">Transposase</fullName>
    </recommendedName>
</protein>